<proteinExistence type="inferred from homology"/>
<feature type="transmembrane region" description="Helical" evidence="7">
    <location>
        <begin position="151"/>
        <end position="178"/>
    </location>
</feature>
<evidence type="ECO:0000313" key="9">
    <source>
        <dbReference type="Proteomes" id="UP000300879"/>
    </source>
</evidence>
<accession>A0A4V1G3R0</accession>
<evidence type="ECO:0000256" key="2">
    <source>
        <dbReference type="ARBA" id="ARBA00009773"/>
    </source>
</evidence>
<evidence type="ECO:0000313" key="8">
    <source>
        <dbReference type="EMBL" id="QCT02064.1"/>
    </source>
</evidence>
<dbReference type="OrthoDB" id="9774361at2"/>
<protein>
    <recommendedName>
        <fullName evidence="10">AI-2E family transporter</fullName>
    </recommendedName>
</protein>
<feature type="transmembrane region" description="Helical" evidence="7">
    <location>
        <begin position="35"/>
        <end position="53"/>
    </location>
</feature>
<evidence type="ECO:0000256" key="3">
    <source>
        <dbReference type="ARBA" id="ARBA00022692"/>
    </source>
</evidence>
<comment type="subcellular location">
    <subcellularLocation>
        <location evidence="1">Membrane</location>
        <topology evidence="1">Multi-pass membrane protein</topology>
    </subcellularLocation>
</comment>
<feature type="region of interest" description="Disordered" evidence="6">
    <location>
        <begin position="372"/>
        <end position="395"/>
    </location>
</feature>
<reference evidence="8 9" key="1">
    <citation type="submission" date="2019-05" db="EMBL/GenBank/DDBJ databases">
        <authorList>
            <person name="Chen C."/>
        </authorList>
    </citation>
    <scope>NUCLEOTIDE SEQUENCE [LARGE SCALE GENOMIC DNA]</scope>
    <source>
        <strain evidence="8 9">HB172198</strain>
    </source>
</reference>
<evidence type="ECO:0000256" key="5">
    <source>
        <dbReference type="ARBA" id="ARBA00023136"/>
    </source>
</evidence>
<feature type="transmembrane region" description="Helical" evidence="7">
    <location>
        <begin position="229"/>
        <end position="249"/>
    </location>
</feature>
<evidence type="ECO:0008006" key="10">
    <source>
        <dbReference type="Google" id="ProtNLM"/>
    </source>
</evidence>
<dbReference type="GO" id="GO:0055085">
    <property type="term" value="P:transmembrane transport"/>
    <property type="evidence" value="ECO:0007669"/>
    <property type="project" value="TreeGrafter"/>
</dbReference>
<dbReference type="GO" id="GO:0016020">
    <property type="term" value="C:membrane"/>
    <property type="evidence" value="ECO:0007669"/>
    <property type="project" value="UniProtKB-SubCell"/>
</dbReference>
<evidence type="ECO:0000256" key="6">
    <source>
        <dbReference type="SAM" id="MobiDB-lite"/>
    </source>
</evidence>
<dbReference type="RefSeq" id="WP_138225145.1">
    <property type="nucleotide sequence ID" value="NZ_CP040396.1"/>
</dbReference>
<feature type="transmembrane region" description="Helical" evidence="7">
    <location>
        <begin position="65"/>
        <end position="90"/>
    </location>
</feature>
<feature type="compositionally biased region" description="Polar residues" evidence="6">
    <location>
        <begin position="384"/>
        <end position="395"/>
    </location>
</feature>
<keyword evidence="4 7" id="KW-1133">Transmembrane helix</keyword>
<dbReference type="AlphaFoldDB" id="A0A4V1G3R0"/>
<comment type="similarity">
    <text evidence="2">Belongs to the autoinducer-2 exporter (AI-2E) (TC 2.A.86) family.</text>
</comment>
<feature type="transmembrane region" description="Helical" evidence="7">
    <location>
        <begin position="280"/>
        <end position="298"/>
    </location>
</feature>
<dbReference type="Proteomes" id="UP000300879">
    <property type="component" value="Chromosome"/>
</dbReference>
<dbReference type="Pfam" id="PF01594">
    <property type="entry name" value="AI-2E_transport"/>
    <property type="match status" value="1"/>
</dbReference>
<keyword evidence="9" id="KW-1185">Reference proteome</keyword>
<evidence type="ECO:0000256" key="7">
    <source>
        <dbReference type="SAM" id="Phobius"/>
    </source>
</evidence>
<sequence>MLPLYKKYWRTFFDIGMIVLTVYLVMFVFSKLYQIAAPVFLSFLVFWMIEPIARFFHRRGMKKTFASALAVLIFLLIIVALLFGAGAIIVSQLMQLEKNLPLYTSMLQEQFAALLSFLQVKLAALPPDVTESLNSYFQDITNFAKNAAQGLFLYIIGFMGSFTTFIANFGIAIILAYFLSTEIGSWRKIASDKTPRTIKNAILFLKNHVFGAIGAYLKAQLKLISITFVMAYIGLLILGTGNALSIALISAVFDFLPLLGVPVIFIPWILYLFLVGKASLAVGLIVLLVIIMVTRQLLEPKIAGQSIGVTSAFLMLSFMIISLSIFGIAGLIMTPILIILLKELLEQGYLQRWIHLPKEEFEVSPFAMQKEDSAVHSSAGAKQPSESPSSDHTPL</sequence>
<dbReference type="InterPro" id="IPR002549">
    <property type="entry name" value="AI-2E-like"/>
</dbReference>
<evidence type="ECO:0000256" key="1">
    <source>
        <dbReference type="ARBA" id="ARBA00004141"/>
    </source>
</evidence>
<keyword evidence="3 7" id="KW-0812">Transmembrane</keyword>
<name>A0A4V1G3R0_9BACL</name>
<dbReference type="KEGG" id="palo:E6C60_1348"/>
<keyword evidence="5 7" id="KW-0472">Membrane</keyword>
<dbReference type="PANTHER" id="PTHR21716">
    <property type="entry name" value="TRANSMEMBRANE PROTEIN"/>
    <property type="match status" value="1"/>
</dbReference>
<dbReference type="PANTHER" id="PTHR21716:SF68">
    <property type="entry name" value="TRANSPORT PROTEIN YTVI-RELATED"/>
    <property type="match status" value="1"/>
</dbReference>
<gene>
    <name evidence="8" type="ORF">E6C60_1348</name>
</gene>
<feature type="transmembrane region" description="Helical" evidence="7">
    <location>
        <begin position="255"/>
        <end position="273"/>
    </location>
</feature>
<feature type="transmembrane region" description="Helical" evidence="7">
    <location>
        <begin position="318"/>
        <end position="341"/>
    </location>
</feature>
<dbReference type="EMBL" id="CP040396">
    <property type="protein sequence ID" value="QCT02064.1"/>
    <property type="molecule type" value="Genomic_DNA"/>
</dbReference>
<organism evidence="8 9">
    <name type="scientific">Paenibacillus algicola</name>
    <dbReference type="NCBI Taxonomy" id="2565926"/>
    <lineage>
        <taxon>Bacteria</taxon>
        <taxon>Bacillati</taxon>
        <taxon>Bacillota</taxon>
        <taxon>Bacilli</taxon>
        <taxon>Bacillales</taxon>
        <taxon>Paenibacillaceae</taxon>
        <taxon>Paenibacillus</taxon>
    </lineage>
</organism>
<evidence type="ECO:0000256" key="4">
    <source>
        <dbReference type="ARBA" id="ARBA00022989"/>
    </source>
</evidence>
<feature type="transmembrane region" description="Helical" evidence="7">
    <location>
        <begin position="12"/>
        <end position="29"/>
    </location>
</feature>